<gene>
    <name evidence="4 5" type="primary">kdsB</name>
    <name evidence="5" type="ORF">KDW95_08310</name>
</gene>
<reference evidence="5" key="1">
    <citation type="submission" date="2021-04" db="EMBL/GenBank/DDBJ databases">
        <title>Oceanospirillales bacteria with DddD are important DMSP degraders in coastal seawater.</title>
        <authorList>
            <person name="Liu J."/>
        </authorList>
    </citation>
    <scope>NUCLEOTIDE SEQUENCE</scope>
    <source>
        <strain evidence="5">D13-1</strain>
    </source>
</reference>
<name>A0ABY5HRS4_9GAMM</name>
<dbReference type="NCBIfam" id="NF003952">
    <property type="entry name" value="PRK05450.1-5"/>
    <property type="match status" value="1"/>
</dbReference>
<evidence type="ECO:0000256" key="3">
    <source>
        <dbReference type="ARBA" id="ARBA00022985"/>
    </source>
</evidence>
<keyword evidence="6" id="KW-1185">Reference proteome</keyword>
<sequence>MSFTVIIPARFGSSRFPGKPLADIAGKPMIQHVFERACQSDASRVLVATDDVRIADVARGFGAEVCMTSPEHPSGTDRLQEVVAQLGLDAEEIVVNVQGDEPLIPPVIINQVAANLAANPQAGIATLSEPVEDIAGLLNPNVVKVVTDRYGMALYFSRATIPWPRDAFGSAAGREAMPAGFAWQRHIGIYGYRVQLLNDFVQWPPAAIENTECLEQLRALWNGARIHVAVAAELPPPGVDTPEDLERLRQLLGGQA</sequence>
<dbReference type="SUPFAM" id="SSF53448">
    <property type="entry name" value="Nucleotide-diphospho-sugar transferases"/>
    <property type="match status" value="1"/>
</dbReference>
<keyword evidence="4" id="KW-0963">Cytoplasm</keyword>
<evidence type="ECO:0000313" key="5">
    <source>
        <dbReference type="EMBL" id="UTW13626.1"/>
    </source>
</evidence>
<dbReference type="EMBL" id="CP073347">
    <property type="protein sequence ID" value="UTW13626.1"/>
    <property type="molecule type" value="Genomic_DNA"/>
</dbReference>
<comment type="function">
    <text evidence="4">Activates KDO (a required 8-carbon sugar) for incorporation into bacterial lipopolysaccharide in Gram-negative bacteria.</text>
</comment>
<organism evidence="5 6">
    <name type="scientific">Marinobacterium rhizophilum</name>
    <dbReference type="NCBI Taxonomy" id="420402"/>
    <lineage>
        <taxon>Bacteria</taxon>
        <taxon>Pseudomonadati</taxon>
        <taxon>Pseudomonadota</taxon>
        <taxon>Gammaproteobacteria</taxon>
        <taxon>Oceanospirillales</taxon>
        <taxon>Oceanospirillaceae</taxon>
        <taxon>Marinobacterium</taxon>
    </lineage>
</organism>
<comment type="subcellular location">
    <subcellularLocation>
        <location evidence="4">Cytoplasm</location>
    </subcellularLocation>
</comment>
<dbReference type="PANTHER" id="PTHR42866">
    <property type="entry name" value="3-DEOXY-MANNO-OCTULOSONATE CYTIDYLYLTRANSFERASE"/>
    <property type="match status" value="1"/>
</dbReference>
<comment type="similarity">
    <text evidence="4">Belongs to the KdsB family.</text>
</comment>
<accession>A0ABY5HRS4</accession>
<proteinExistence type="inferred from homology"/>
<dbReference type="NCBIfam" id="NF003950">
    <property type="entry name" value="PRK05450.1-3"/>
    <property type="match status" value="1"/>
</dbReference>
<dbReference type="NCBIfam" id="TIGR00466">
    <property type="entry name" value="kdsB"/>
    <property type="match status" value="1"/>
</dbReference>
<dbReference type="RefSeq" id="WP_255855817.1">
    <property type="nucleotide sequence ID" value="NZ_CP073347.1"/>
</dbReference>
<dbReference type="InterPro" id="IPR004528">
    <property type="entry name" value="KdsB"/>
</dbReference>
<comment type="pathway">
    <text evidence="4">Nucleotide-sugar biosynthesis; CMP-3-deoxy-D-manno-octulosonate biosynthesis; CMP-3-deoxy-D-manno-octulosonate from 3-deoxy-D-manno-octulosonate and CTP: step 1/1.</text>
</comment>
<dbReference type="EC" id="2.7.7.38" evidence="4"/>
<dbReference type="CDD" id="cd02517">
    <property type="entry name" value="CMP-KDO-Synthetase"/>
    <property type="match status" value="1"/>
</dbReference>
<dbReference type="GO" id="GO:0008690">
    <property type="term" value="F:3-deoxy-manno-octulosonate cytidylyltransferase activity"/>
    <property type="evidence" value="ECO:0007669"/>
    <property type="project" value="UniProtKB-EC"/>
</dbReference>
<dbReference type="NCBIfam" id="NF009905">
    <property type="entry name" value="PRK13368.1"/>
    <property type="match status" value="1"/>
</dbReference>
<keyword evidence="3 4" id="KW-0448">Lipopolysaccharide biosynthesis</keyword>
<evidence type="ECO:0000313" key="6">
    <source>
        <dbReference type="Proteomes" id="UP001058461"/>
    </source>
</evidence>
<dbReference type="InterPro" id="IPR029044">
    <property type="entry name" value="Nucleotide-diphossugar_trans"/>
</dbReference>
<evidence type="ECO:0000256" key="4">
    <source>
        <dbReference type="HAMAP-Rule" id="MF_00057"/>
    </source>
</evidence>
<keyword evidence="1 4" id="KW-0808">Transferase</keyword>
<dbReference type="PANTHER" id="PTHR42866:SF2">
    <property type="entry name" value="3-DEOXY-MANNO-OCTULOSONATE CYTIDYLYLTRANSFERASE, MITOCHONDRIAL"/>
    <property type="match status" value="1"/>
</dbReference>
<keyword evidence="2 4" id="KW-0548">Nucleotidyltransferase</keyword>
<evidence type="ECO:0000256" key="1">
    <source>
        <dbReference type="ARBA" id="ARBA00022679"/>
    </source>
</evidence>
<protein>
    <recommendedName>
        <fullName evidence="4">3-deoxy-manno-octulosonate cytidylyltransferase</fullName>
        <ecNumber evidence="4">2.7.7.38</ecNumber>
    </recommendedName>
    <alternativeName>
        <fullName evidence="4">CMP-2-keto-3-deoxyoctulosonic acid synthase</fullName>
        <shortName evidence="4">CKS</shortName>
        <shortName evidence="4">CMP-KDO synthase</shortName>
    </alternativeName>
</protein>
<evidence type="ECO:0000256" key="2">
    <source>
        <dbReference type="ARBA" id="ARBA00022695"/>
    </source>
</evidence>
<dbReference type="Pfam" id="PF02348">
    <property type="entry name" value="CTP_transf_3"/>
    <property type="match status" value="1"/>
</dbReference>
<dbReference type="Proteomes" id="UP001058461">
    <property type="component" value="Chromosome"/>
</dbReference>
<dbReference type="Gene3D" id="3.90.550.10">
    <property type="entry name" value="Spore Coat Polysaccharide Biosynthesis Protein SpsA, Chain A"/>
    <property type="match status" value="1"/>
</dbReference>
<comment type="catalytic activity">
    <reaction evidence="4">
        <text>3-deoxy-alpha-D-manno-oct-2-ulosonate + CTP = CMP-3-deoxy-beta-D-manno-octulosonate + diphosphate</text>
        <dbReference type="Rhea" id="RHEA:23448"/>
        <dbReference type="ChEBI" id="CHEBI:33019"/>
        <dbReference type="ChEBI" id="CHEBI:37563"/>
        <dbReference type="ChEBI" id="CHEBI:85986"/>
        <dbReference type="ChEBI" id="CHEBI:85987"/>
        <dbReference type="EC" id="2.7.7.38"/>
    </reaction>
</comment>
<dbReference type="InterPro" id="IPR003329">
    <property type="entry name" value="Cytidylyl_trans"/>
</dbReference>
<dbReference type="HAMAP" id="MF_00057">
    <property type="entry name" value="KdsB"/>
    <property type="match status" value="1"/>
</dbReference>